<dbReference type="Proteomes" id="UP001321760">
    <property type="component" value="Unassembled WGS sequence"/>
</dbReference>
<evidence type="ECO:0000313" key="1">
    <source>
        <dbReference type="EMBL" id="KAK4449759.1"/>
    </source>
</evidence>
<sequence>MPWIRWRIPSLASLSASVISKTDSATLQLSASRPPLCAQLRVGRWAEWARYRPALDPMPPSDVGSCAHRRLAFLNRIAVEDAPKNIVRDAVICVAPTLGILVAPNVSACSAQWSSTTAPASPIAC</sequence>
<dbReference type="EMBL" id="MU865935">
    <property type="protein sequence ID" value="KAK4449759.1"/>
    <property type="molecule type" value="Genomic_DNA"/>
</dbReference>
<reference evidence="1" key="2">
    <citation type="submission" date="2023-05" db="EMBL/GenBank/DDBJ databases">
        <authorList>
            <consortium name="Lawrence Berkeley National Laboratory"/>
            <person name="Steindorff A."/>
            <person name="Hensen N."/>
            <person name="Bonometti L."/>
            <person name="Westerberg I."/>
            <person name="Brannstrom I.O."/>
            <person name="Guillou S."/>
            <person name="Cros-Aarteil S."/>
            <person name="Calhoun S."/>
            <person name="Haridas S."/>
            <person name="Kuo A."/>
            <person name="Mondo S."/>
            <person name="Pangilinan J."/>
            <person name="Riley R."/>
            <person name="Labutti K."/>
            <person name="Andreopoulos B."/>
            <person name="Lipzen A."/>
            <person name="Chen C."/>
            <person name="Yanf M."/>
            <person name="Daum C."/>
            <person name="Ng V."/>
            <person name="Clum A."/>
            <person name="Ohm R."/>
            <person name="Martin F."/>
            <person name="Silar P."/>
            <person name="Natvig D."/>
            <person name="Lalanne C."/>
            <person name="Gautier V."/>
            <person name="Ament-Velasquez S.L."/>
            <person name="Kruys A."/>
            <person name="Hutchinson M.I."/>
            <person name="Powell A.J."/>
            <person name="Barry K."/>
            <person name="Miller A.N."/>
            <person name="Grigoriev I.V."/>
            <person name="Debuchy R."/>
            <person name="Gladieux P."/>
            <person name="Thoren M.H."/>
            <person name="Johannesson H."/>
        </authorList>
    </citation>
    <scope>NUCLEOTIDE SEQUENCE</scope>
    <source>
        <strain evidence="1">PSN243</strain>
    </source>
</reference>
<accession>A0AAV9GP15</accession>
<comment type="caution">
    <text evidence="1">The sequence shown here is derived from an EMBL/GenBank/DDBJ whole genome shotgun (WGS) entry which is preliminary data.</text>
</comment>
<gene>
    <name evidence="1" type="ORF">QBC34DRAFT_403950</name>
</gene>
<reference evidence="1" key="1">
    <citation type="journal article" date="2023" name="Mol. Phylogenet. Evol.">
        <title>Genome-scale phylogeny and comparative genomics of the fungal order Sordariales.</title>
        <authorList>
            <person name="Hensen N."/>
            <person name="Bonometti L."/>
            <person name="Westerberg I."/>
            <person name="Brannstrom I.O."/>
            <person name="Guillou S."/>
            <person name="Cros-Aarteil S."/>
            <person name="Calhoun S."/>
            <person name="Haridas S."/>
            <person name="Kuo A."/>
            <person name="Mondo S."/>
            <person name="Pangilinan J."/>
            <person name="Riley R."/>
            <person name="LaButti K."/>
            <person name="Andreopoulos B."/>
            <person name="Lipzen A."/>
            <person name="Chen C."/>
            <person name="Yan M."/>
            <person name="Daum C."/>
            <person name="Ng V."/>
            <person name="Clum A."/>
            <person name="Steindorff A."/>
            <person name="Ohm R.A."/>
            <person name="Martin F."/>
            <person name="Silar P."/>
            <person name="Natvig D.O."/>
            <person name="Lalanne C."/>
            <person name="Gautier V."/>
            <person name="Ament-Velasquez S.L."/>
            <person name="Kruys A."/>
            <person name="Hutchinson M.I."/>
            <person name="Powell A.J."/>
            <person name="Barry K."/>
            <person name="Miller A.N."/>
            <person name="Grigoriev I.V."/>
            <person name="Debuchy R."/>
            <person name="Gladieux P."/>
            <person name="Hiltunen Thoren M."/>
            <person name="Johannesson H."/>
        </authorList>
    </citation>
    <scope>NUCLEOTIDE SEQUENCE</scope>
    <source>
        <strain evidence="1">PSN243</strain>
    </source>
</reference>
<dbReference type="AlphaFoldDB" id="A0AAV9GP15"/>
<organism evidence="1 2">
    <name type="scientific">Podospora aff. communis PSN243</name>
    <dbReference type="NCBI Taxonomy" id="3040156"/>
    <lineage>
        <taxon>Eukaryota</taxon>
        <taxon>Fungi</taxon>
        <taxon>Dikarya</taxon>
        <taxon>Ascomycota</taxon>
        <taxon>Pezizomycotina</taxon>
        <taxon>Sordariomycetes</taxon>
        <taxon>Sordariomycetidae</taxon>
        <taxon>Sordariales</taxon>
        <taxon>Podosporaceae</taxon>
        <taxon>Podospora</taxon>
    </lineage>
</organism>
<keyword evidence="2" id="KW-1185">Reference proteome</keyword>
<evidence type="ECO:0000313" key="2">
    <source>
        <dbReference type="Proteomes" id="UP001321760"/>
    </source>
</evidence>
<name>A0AAV9GP15_9PEZI</name>
<protein>
    <submittedName>
        <fullName evidence="1">Uncharacterized protein</fullName>
    </submittedName>
</protein>
<proteinExistence type="predicted"/>